<sequence>MSFCPHLLRSRFSAGLSSSVPQHRLQLRHWYRQPAKLPAARYAANYTSISNSIHPGAYDTFGNDLDTFSQPISDPALIREPTDNQTEDQPKGLSDVALSPLTRGNGNDTAGSSSIPDLDDLPGSHISSSGDRNPINRKLFKISYAIPILKNGEIKHKYTTRHVSQETFDFNESVKLASLSYDRDEIQTWKMAYAKLYQAVFLGANMRKFPASLTLNDADQKLLEMIKADCQGSFREAWEALEKPAKASHWKRLSLWLLRNSPDLALEFLLVTSQSADLPFFAMVASCFLFLDKLHHVGKFQHWEKSGHTYVSLLLTCLDPGIWPVAHLSQKGARLYLQNASRKDLYRAWAIVDNRRNHISSATWLCFMRRFTEFGDVRTSLEALELVRRRERVSLRMNSEGVMRHCCKLLLLDSVRDTPNGRNFHILPKLLKMGVIPNRDMMNIVLSNAFKTGDPQLGFDMFDFMKRQSLEPDSFTYLTLLSDAVARGDRERVESLIHNIRTLELDKNPWIASKIFHAHFTFNAKHRDPDADPRGVFYSLLDMYIQLYDITPLRELSIIPPEYTPPSGGANAQPSIIALYLMIATYLRCQKRISHTLRVYTTFRALLAQGHPSITPLASTDHTYNEFLLAFRDDPCGLRPAVRLVEDMQRSSNKDKELENGAVAHAKPSVRTWTILMSAFTFNQQPLAAEKVRGMMAKHGVEYNQVTWNIVINNYANAQNVTQVANSIKAMEAQGFSMDSYTMKCLSYLQDPGRLWIAVEEMDQASDAQHDMVTSSWDEDENEHLLEQGLRRLCKKEESTR</sequence>
<evidence type="ECO:0000313" key="3">
    <source>
        <dbReference type="Proteomes" id="UP000327118"/>
    </source>
</evidence>
<name>A0A5N6Z9Z2_9EURO</name>
<organism evidence="2 3">
    <name type="scientific">Aspergillus coremiiformis</name>
    <dbReference type="NCBI Taxonomy" id="138285"/>
    <lineage>
        <taxon>Eukaryota</taxon>
        <taxon>Fungi</taxon>
        <taxon>Dikarya</taxon>
        <taxon>Ascomycota</taxon>
        <taxon>Pezizomycotina</taxon>
        <taxon>Eurotiomycetes</taxon>
        <taxon>Eurotiomycetidae</taxon>
        <taxon>Eurotiales</taxon>
        <taxon>Aspergillaceae</taxon>
        <taxon>Aspergillus</taxon>
        <taxon>Aspergillus subgen. Circumdati</taxon>
    </lineage>
</organism>
<evidence type="ECO:0000256" key="1">
    <source>
        <dbReference type="SAM" id="MobiDB-lite"/>
    </source>
</evidence>
<feature type="region of interest" description="Disordered" evidence="1">
    <location>
        <begin position="72"/>
        <end position="132"/>
    </location>
</feature>
<gene>
    <name evidence="2" type="ORF">BDV28DRAFT_131017</name>
</gene>
<dbReference type="Pfam" id="PF13041">
    <property type="entry name" value="PPR_2"/>
    <property type="match status" value="2"/>
</dbReference>
<dbReference type="EMBL" id="ML739072">
    <property type="protein sequence ID" value="KAE8354474.1"/>
    <property type="molecule type" value="Genomic_DNA"/>
</dbReference>
<keyword evidence="3" id="KW-1185">Reference proteome</keyword>
<reference evidence="3" key="1">
    <citation type="submission" date="2019-04" db="EMBL/GenBank/DDBJ databases">
        <title>Friends and foes A comparative genomics studyof 23 Aspergillus species from section Flavi.</title>
        <authorList>
            <consortium name="DOE Joint Genome Institute"/>
            <person name="Kjaerbolling I."/>
            <person name="Vesth T."/>
            <person name="Frisvad J.C."/>
            <person name="Nybo J.L."/>
            <person name="Theobald S."/>
            <person name="Kildgaard S."/>
            <person name="Isbrandt T."/>
            <person name="Kuo A."/>
            <person name="Sato A."/>
            <person name="Lyhne E.K."/>
            <person name="Kogle M.E."/>
            <person name="Wiebenga A."/>
            <person name="Kun R.S."/>
            <person name="Lubbers R.J."/>
            <person name="Makela M.R."/>
            <person name="Barry K."/>
            <person name="Chovatia M."/>
            <person name="Clum A."/>
            <person name="Daum C."/>
            <person name="Haridas S."/>
            <person name="He G."/>
            <person name="LaButti K."/>
            <person name="Lipzen A."/>
            <person name="Mondo S."/>
            <person name="Riley R."/>
            <person name="Salamov A."/>
            <person name="Simmons B.A."/>
            <person name="Magnuson J.K."/>
            <person name="Henrissat B."/>
            <person name="Mortensen U.H."/>
            <person name="Larsen T.O."/>
            <person name="Devries R.P."/>
            <person name="Grigoriev I.V."/>
            <person name="Machida M."/>
            <person name="Baker S.E."/>
            <person name="Andersen M.R."/>
        </authorList>
    </citation>
    <scope>NUCLEOTIDE SEQUENCE [LARGE SCALE GENOMIC DNA]</scope>
    <source>
        <strain evidence="3">CBS 553.77</strain>
    </source>
</reference>
<dbReference type="OrthoDB" id="185373at2759"/>
<accession>A0A5N6Z9Z2</accession>
<protein>
    <recommendedName>
        <fullName evidence="4">Pentatricopeptide repeat protein</fullName>
    </recommendedName>
</protein>
<dbReference type="PANTHER" id="PTHR47938">
    <property type="entry name" value="RESPIRATORY COMPLEX I CHAPERONE (CIA84), PUTATIVE (AFU_ORTHOLOGUE AFUA_2G06020)-RELATED"/>
    <property type="match status" value="1"/>
</dbReference>
<dbReference type="GO" id="GO:0003729">
    <property type="term" value="F:mRNA binding"/>
    <property type="evidence" value="ECO:0007669"/>
    <property type="project" value="TreeGrafter"/>
</dbReference>
<dbReference type="InterPro" id="IPR011990">
    <property type="entry name" value="TPR-like_helical_dom_sf"/>
</dbReference>
<proteinExistence type="predicted"/>
<evidence type="ECO:0008006" key="4">
    <source>
        <dbReference type="Google" id="ProtNLM"/>
    </source>
</evidence>
<dbReference type="Gene3D" id="1.25.40.10">
    <property type="entry name" value="Tetratricopeptide repeat domain"/>
    <property type="match status" value="2"/>
</dbReference>
<dbReference type="AlphaFoldDB" id="A0A5N6Z9Z2"/>
<dbReference type="Proteomes" id="UP000327118">
    <property type="component" value="Unassembled WGS sequence"/>
</dbReference>
<dbReference type="PANTHER" id="PTHR47938:SF44">
    <property type="entry name" value="PENTATRICOPEPTIDE REPEAT PROTEIN (AFU_ORTHOLOGUE AFUA_1G09370)"/>
    <property type="match status" value="1"/>
</dbReference>
<feature type="compositionally biased region" description="Polar residues" evidence="1">
    <location>
        <begin position="102"/>
        <end position="115"/>
    </location>
</feature>
<evidence type="ECO:0000313" key="2">
    <source>
        <dbReference type="EMBL" id="KAE8354474.1"/>
    </source>
</evidence>
<dbReference type="InterPro" id="IPR002885">
    <property type="entry name" value="PPR_rpt"/>
</dbReference>